<organism evidence="1 2">
    <name type="scientific">Babesia caballi</name>
    <dbReference type="NCBI Taxonomy" id="5871"/>
    <lineage>
        <taxon>Eukaryota</taxon>
        <taxon>Sar</taxon>
        <taxon>Alveolata</taxon>
        <taxon>Apicomplexa</taxon>
        <taxon>Aconoidasida</taxon>
        <taxon>Piroplasmida</taxon>
        <taxon>Babesiidae</taxon>
        <taxon>Babesia</taxon>
    </lineage>
</organism>
<protein>
    <submittedName>
        <fullName evidence="1">Uncharacterized protein</fullName>
    </submittedName>
</protein>
<dbReference type="Proteomes" id="UP001497744">
    <property type="component" value="Unassembled WGS sequence"/>
</dbReference>
<keyword evidence="2" id="KW-1185">Reference proteome</keyword>
<accession>A0AAV4M3C0</accession>
<comment type="caution">
    <text evidence="1">The sequence shown here is derived from an EMBL/GenBank/DDBJ whole genome shotgun (WGS) entry which is preliminary data.</text>
</comment>
<dbReference type="RefSeq" id="XP_067717393.1">
    <property type="nucleotide sequence ID" value="XM_067861292.1"/>
</dbReference>
<proteinExistence type="predicted"/>
<dbReference type="GeneID" id="94196805"/>
<name>A0AAV4M3C0_BABCB</name>
<gene>
    <name evidence="1" type="ORF">BcabD6B2_47590</name>
</gene>
<evidence type="ECO:0000313" key="1">
    <source>
        <dbReference type="EMBL" id="GIX65324.1"/>
    </source>
</evidence>
<reference evidence="1 2" key="1">
    <citation type="submission" date="2021-06" db="EMBL/GenBank/DDBJ databases">
        <title>Genome sequence of Babesia caballi.</title>
        <authorList>
            <person name="Yamagishi J."/>
            <person name="Kidaka T."/>
            <person name="Ochi A."/>
        </authorList>
    </citation>
    <scope>NUCLEOTIDE SEQUENCE [LARGE SCALE GENOMIC DNA]</scope>
    <source>
        <strain evidence="1">USDA-D6B2</strain>
    </source>
</reference>
<dbReference type="AlphaFoldDB" id="A0AAV4M3C0"/>
<sequence>MLRLQRAHDRGQLLRVAEVAEAIEYEAPALQRGSVVFCAFPHRQLHVFARYEAPELPRHKVPFVKVVQVHLELVFHRRPVAAVLRQRHFVPYPRIYPSRAQQMIVNGGEDKAVLLAEAPHAVRVAVVQQAVQRLHHVHITPGESRHFVLVLRPRLHVLQPLLELQSVLEPVVEGHAVAAALRFNKLCDLGEILGVHEVLLDEYAALVARPHVADPPRGLFCQQRLWAQRVPPIVLHAMLDLVEAVIRRAHELVYGPGLEIRHAMQRLTQGIYAGVGPPYSRSGEVAVMRGKPHSGTGTLLIILVSHLSLWRPSPTSHGGLSVGVDLLFVQAVPAFFALCVVPHGTEPLAPVVYVTDAVTLHVEWRQDVVVGVGPADVVLLVSSRQGHELVGPIDGPDWQHAPGKFVDLRQ</sequence>
<dbReference type="EMBL" id="BPLF01000004">
    <property type="protein sequence ID" value="GIX65324.1"/>
    <property type="molecule type" value="Genomic_DNA"/>
</dbReference>
<evidence type="ECO:0000313" key="2">
    <source>
        <dbReference type="Proteomes" id="UP001497744"/>
    </source>
</evidence>